<gene>
    <name evidence="2" type="ORF">VLY81_11810</name>
</gene>
<feature type="domain" description="TRASH" evidence="1">
    <location>
        <begin position="4"/>
        <end position="42"/>
    </location>
</feature>
<keyword evidence="3" id="KW-1185">Reference proteome</keyword>
<dbReference type="Proteomes" id="UP001333102">
    <property type="component" value="Chromosome"/>
</dbReference>
<name>A0ABZ1BNE6_9FIRM</name>
<evidence type="ECO:0000259" key="1">
    <source>
        <dbReference type="SMART" id="SM00746"/>
    </source>
</evidence>
<evidence type="ECO:0000313" key="2">
    <source>
        <dbReference type="EMBL" id="WRP14100.1"/>
    </source>
</evidence>
<sequence length="70" mass="7627">MARDPVCGREVDPSDCPLRAIYAGQAFYFCSPACKDAFDRHAHRYACGDEVYGPSSLGGCPEGGWPVSRR</sequence>
<dbReference type="InterPro" id="IPR011017">
    <property type="entry name" value="TRASH_dom"/>
</dbReference>
<dbReference type="Pfam" id="PF04945">
    <property type="entry name" value="YHS"/>
    <property type="match status" value="1"/>
</dbReference>
<dbReference type="RefSeq" id="WP_324668394.1">
    <property type="nucleotide sequence ID" value="NZ_CP141614.1"/>
</dbReference>
<evidence type="ECO:0000313" key="3">
    <source>
        <dbReference type="Proteomes" id="UP001333102"/>
    </source>
</evidence>
<dbReference type="InterPro" id="IPR012348">
    <property type="entry name" value="RNR-like"/>
</dbReference>
<reference evidence="3" key="1">
    <citation type="submission" date="2023-12" db="EMBL/GenBank/DDBJ databases">
        <title>Novel isolates from deep terrestrial aquifers shed light on the physiology and ecology of the class Limnochordia.</title>
        <authorList>
            <person name="Karnachuk O.V."/>
            <person name="Lukina A.P."/>
            <person name="Avakyan M.R."/>
            <person name="Kadnikov V."/>
            <person name="Begmatov S."/>
            <person name="Beletsky A.V."/>
            <person name="Mardanov A.V."/>
            <person name="Ravin N.V."/>
        </authorList>
    </citation>
    <scope>NUCLEOTIDE SEQUENCE [LARGE SCALE GENOMIC DNA]</scope>
    <source>
        <strain evidence="3">LN</strain>
    </source>
</reference>
<protein>
    <submittedName>
        <fullName evidence="2">YHS domain-containing protein</fullName>
    </submittedName>
</protein>
<dbReference type="SUPFAM" id="SSF47240">
    <property type="entry name" value="Ferritin-like"/>
    <property type="match status" value="1"/>
</dbReference>
<dbReference type="Gene3D" id="1.10.620.20">
    <property type="entry name" value="Ribonucleotide Reductase, subunit A"/>
    <property type="match status" value="1"/>
</dbReference>
<dbReference type="EMBL" id="CP141614">
    <property type="protein sequence ID" value="WRP14100.1"/>
    <property type="molecule type" value="Genomic_DNA"/>
</dbReference>
<organism evidence="2 3">
    <name type="scientific">Geochorda subterranea</name>
    <dbReference type="NCBI Taxonomy" id="3109564"/>
    <lineage>
        <taxon>Bacteria</taxon>
        <taxon>Bacillati</taxon>
        <taxon>Bacillota</taxon>
        <taxon>Limnochordia</taxon>
        <taxon>Limnochordales</taxon>
        <taxon>Geochordaceae</taxon>
        <taxon>Geochorda</taxon>
    </lineage>
</organism>
<dbReference type="SMART" id="SM00746">
    <property type="entry name" value="TRASH"/>
    <property type="match status" value="1"/>
</dbReference>
<dbReference type="InterPro" id="IPR009078">
    <property type="entry name" value="Ferritin-like_SF"/>
</dbReference>
<accession>A0ABZ1BNE6</accession>
<dbReference type="InterPro" id="IPR007029">
    <property type="entry name" value="YHS_dom"/>
</dbReference>
<proteinExistence type="predicted"/>